<dbReference type="GO" id="GO:0005840">
    <property type="term" value="C:ribosome"/>
    <property type="evidence" value="ECO:0007669"/>
    <property type="project" value="UniProtKB-KW"/>
</dbReference>
<proteinExistence type="predicted"/>
<keyword evidence="1" id="KW-0808">Transferase</keyword>
<organism evidence="4 5">
    <name type="scientific">Parafrankia irregularis</name>
    <dbReference type="NCBI Taxonomy" id="795642"/>
    <lineage>
        <taxon>Bacteria</taxon>
        <taxon>Bacillati</taxon>
        <taxon>Actinomycetota</taxon>
        <taxon>Actinomycetes</taxon>
        <taxon>Frankiales</taxon>
        <taxon>Frankiaceae</taxon>
        <taxon>Parafrankia</taxon>
    </lineage>
</organism>
<evidence type="ECO:0000313" key="5">
    <source>
        <dbReference type="Proteomes" id="UP000198802"/>
    </source>
</evidence>
<evidence type="ECO:0000256" key="2">
    <source>
        <dbReference type="ARBA" id="ARBA00023315"/>
    </source>
</evidence>
<dbReference type="PANTHER" id="PTHR43877">
    <property type="entry name" value="AMINOALKYLPHOSPHONATE N-ACETYLTRANSFERASE-RELATED-RELATED"/>
    <property type="match status" value="1"/>
</dbReference>
<dbReference type="Gene3D" id="3.40.630.30">
    <property type="match status" value="1"/>
</dbReference>
<dbReference type="PANTHER" id="PTHR43877:SF2">
    <property type="entry name" value="AMINOALKYLPHOSPHONATE N-ACETYLTRANSFERASE-RELATED"/>
    <property type="match status" value="1"/>
</dbReference>
<dbReference type="Pfam" id="PF00583">
    <property type="entry name" value="Acetyltransf_1"/>
    <property type="match status" value="1"/>
</dbReference>
<feature type="domain" description="N-acetyltransferase" evidence="3">
    <location>
        <begin position="1"/>
        <end position="179"/>
    </location>
</feature>
<dbReference type="RefSeq" id="WP_091279056.1">
    <property type="nucleotide sequence ID" value="NZ_FAOZ01000012.1"/>
</dbReference>
<dbReference type="GO" id="GO:0016747">
    <property type="term" value="F:acyltransferase activity, transferring groups other than amino-acyl groups"/>
    <property type="evidence" value="ECO:0007669"/>
    <property type="project" value="InterPro"/>
</dbReference>
<dbReference type="InterPro" id="IPR016181">
    <property type="entry name" value="Acyl_CoA_acyltransferase"/>
</dbReference>
<keyword evidence="2" id="KW-0012">Acyltransferase</keyword>
<gene>
    <name evidence="4" type="ORF">Ga0074812_112121</name>
</gene>
<dbReference type="AlphaFoldDB" id="A0A0S4QP60"/>
<keyword evidence="5" id="KW-1185">Reference proteome</keyword>
<dbReference type="InterPro" id="IPR050832">
    <property type="entry name" value="Bact_Acetyltransf"/>
</dbReference>
<dbReference type="EMBL" id="FAOZ01000012">
    <property type="protein sequence ID" value="CUU57461.1"/>
    <property type="molecule type" value="Genomic_DNA"/>
</dbReference>
<keyword evidence="4" id="KW-0687">Ribonucleoprotein</keyword>
<name>A0A0S4QP60_9ACTN</name>
<dbReference type="SUPFAM" id="SSF55729">
    <property type="entry name" value="Acyl-CoA N-acyltransferases (Nat)"/>
    <property type="match status" value="1"/>
</dbReference>
<evidence type="ECO:0000256" key="1">
    <source>
        <dbReference type="ARBA" id="ARBA00022679"/>
    </source>
</evidence>
<sequence length="201" mass="21266">MRRIEAADAERLREIRLAALADAPGSFWQTLAGEGARPFADWQARAARNATGDAHATFLLERAPGLPERAPGLAGPAPGQLVGMVDVHRPSHAPEFRELAAMWVAPAVRGTGAADLLLGAALGWAREVGAVGVRLWVVPTNPAAVGVYLRHGFRPVGTVEEAVPDEAGKVYLPMLLALDDDAAAEPTFLERAQAPWTDESG</sequence>
<protein>
    <submittedName>
        <fullName evidence="4">Ribosomal protein S18 acetylase RimI</fullName>
    </submittedName>
</protein>
<evidence type="ECO:0000313" key="4">
    <source>
        <dbReference type="EMBL" id="CUU57461.1"/>
    </source>
</evidence>
<dbReference type="InterPro" id="IPR000182">
    <property type="entry name" value="GNAT_dom"/>
</dbReference>
<dbReference type="Proteomes" id="UP000198802">
    <property type="component" value="Unassembled WGS sequence"/>
</dbReference>
<dbReference type="PROSITE" id="PS51186">
    <property type="entry name" value="GNAT"/>
    <property type="match status" value="1"/>
</dbReference>
<reference evidence="5" key="1">
    <citation type="submission" date="2015-11" db="EMBL/GenBank/DDBJ databases">
        <authorList>
            <person name="Varghese N."/>
        </authorList>
    </citation>
    <scope>NUCLEOTIDE SEQUENCE [LARGE SCALE GENOMIC DNA]</scope>
    <source>
        <strain evidence="5">DSM 45899</strain>
    </source>
</reference>
<keyword evidence="4" id="KW-0689">Ribosomal protein</keyword>
<accession>A0A0S4QP60</accession>
<evidence type="ECO:0000259" key="3">
    <source>
        <dbReference type="PROSITE" id="PS51186"/>
    </source>
</evidence>